<sequence length="460" mass="48975">MNATTHALSINPATGETVGSYPYETAQQLDAALERATLAFRTWRRQPVSQRAELLLSLASALREQAEDMAQMITLEMGKPIAQARAEIEKCAQLSEWYAAHGPAMLAPEPTLVDNGSAQIEYRPLGPIFAVMPWNFPVWQVLRGAVPTMLAGNTYVLKHAPNVMGSAYLIQQAFRKAGFAGGLFEVVNVTNDGVSKAIADPRIAAVTLTGSVRAGIAIGSQAGAALKKCVLELGGSDPFIVLNDADIDAAVQAALIGRFQNSGQVCAAAKRLIIEQGVVEAFTAKFLEASRAMVMGDPTSATTYIGPMARFDLRDELHGQVQATLEEGATLLLGGHKVPGAGNYYAPTVLANVTDQMTSFKQELFGPVASIITARDADHAVALANDSEFGLTASIFTSDPAKARDIANQLETGGIFVNAFSVSDPRVAFGGIKKSGFGRELSHFGVREFCNAQTVWLDRT</sequence>
<keyword evidence="2" id="KW-1185">Reference proteome</keyword>
<evidence type="ECO:0000313" key="2">
    <source>
        <dbReference type="Proteomes" id="UP001244872"/>
    </source>
</evidence>
<dbReference type="Proteomes" id="UP001244872">
    <property type="component" value="Unassembled WGS sequence"/>
</dbReference>
<name>A0ACC6LL57_9PSED</name>
<protein>
    <submittedName>
        <fullName evidence="1">Aldehyde dehydrogenase family protein</fullName>
    </submittedName>
</protein>
<evidence type="ECO:0000313" key="1">
    <source>
        <dbReference type="EMBL" id="MDR9879271.1"/>
    </source>
</evidence>
<comment type="caution">
    <text evidence="1">The sequence shown here is derived from an EMBL/GenBank/DDBJ whole genome shotgun (WGS) entry which is preliminary data.</text>
</comment>
<proteinExistence type="predicted"/>
<accession>A0ACC6LL57</accession>
<organism evidence="1 2">
    <name type="scientific">Pseudomonas allii</name>
    <dbReference type="NCBI Taxonomy" id="2740531"/>
    <lineage>
        <taxon>Bacteria</taxon>
        <taxon>Pseudomonadati</taxon>
        <taxon>Pseudomonadota</taxon>
        <taxon>Gammaproteobacteria</taxon>
        <taxon>Pseudomonadales</taxon>
        <taxon>Pseudomonadaceae</taxon>
        <taxon>Pseudomonas</taxon>
    </lineage>
</organism>
<reference evidence="1" key="1">
    <citation type="submission" date="2023-07" db="EMBL/GenBank/DDBJ databases">
        <title>Bioagumentation of soil contaminated with hydrocarbons using Pseudomonas poae 7b strain.</title>
        <authorList>
            <person name="Kumor A."/>
        </authorList>
    </citation>
    <scope>NUCLEOTIDE SEQUENCE</scope>
    <source>
        <strain evidence="1">7b</strain>
    </source>
</reference>
<gene>
    <name evidence="1" type="ORF">RJC98_29165</name>
</gene>
<dbReference type="EMBL" id="JAVLRO010000018">
    <property type="protein sequence ID" value="MDR9879271.1"/>
    <property type="molecule type" value="Genomic_DNA"/>
</dbReference>